<accession>A0A6C0BS34</accession>
<evidence type="ECO:0000313" key="2">
    <source>
        <dbReference type="EMBL" id="QHS94792.1"/>
    </source>
</evidence>
<sequence length="130" mass="14482">MGAGLRRSFVGGGAGLRRSFVGGGAGLRRSKTGGKRTRKSSTRRQKKSKTSRRSKTRRMKKKGGNSYRKGDCVKIGITGDRYEVVGYDGNANIPGNNRTLQIRHLKSGKYTVAFERELRRCVVPPIWPKR</sequence>
<organism evidence="2">
    <name type="scientific">viral metagenome</name>
    <dbReference type="NCBI Taxonomy" id="1070528"/>
    <lineage>
        <taxon>unclassified sequences</taxon>
        <taxon>metagenomes</taxon>
        <taxon>organismal metagenomes</taxon>
    </lineage>
</organism>
<feature type="compositionally biased region" description="Basic residues" evidence="1">
    <location>
        <begin position="28"/>
        <end position="63"/>
    </location>
</feature>
<evidence type="ECO:0000256" key="1">
    <source>
        <dbReference type="SAM" id="MobiDB-lite"/>
    </source>
</evidence>
<reference evidence="2" key="1">
    <citation type="journal article" date="2020" name="Nature">
        <title>Giant virus diversity and host interactions through global metagenomics.</title>
        <authorList>
            <person name="Schulz F."/>
            <person name="Roux S."/>
            <person name="Paez-Espino D."/>
            <person name="Jungbluth S."/>
            <person name="Walsh D.A."/>
            <person name="Denef V.J."/>
            <person name="McMahon K.D."/>
            <person name="Konstantinidis K.T."/>
            <person name="Eloe-Fadrosh E.A."/>
            <person name="Kyrpides N.C."/>
            <person name="Woyke T."/>
        </authorList>
    </citation>
    <scope>NUCLEOTIDE SEQUENCE</scope>
    <source>
        <strain evidence="2">GVMAG-M-3300018428-16</strain>
    </source>
</reference>
<feature type="compositionally biased region" description="Gly residues" evidence="1">
    <location>
        <begin position="10"/>
        <end position="26"/>
    </location>
</feature>
<name>A0A6C0BS34_9ZZZZ</name>
<protein>
    <submittedName>
        <fullName evidence="2">Uncharacterized protein</fullName>
    </submittedName>
</protein>
<dbReference type="AlphaFoldDB" id="A0A6C0BS34"/>
<proteinExistence type="predicted"/>
<dbReference type="EMBL" id="MN739233">
    <property type="protein sequence ID" value="QHS94792.1"/>
    <property type="molecule type" value="Genomic_DNA"/>
</dbReference>
<feature type="region of interest" description="Disordered" evidence="1">
    <location>
        <begin position="1"/>
        <end position="69"/>
    </location>
</feature>